<dbReference type="PANTHER" id="PTHR46112:SF3">
    <property type="entry name" value="AMINOPEPTIDASE YPDF"/>
    <property type="match status" value="1"/>
</dbReference>
<dbReference type="AlphaFoldDB" id="A0A381Q798"/>
<dbReference type="PANTHER" id="PTHR46112">
    <property type="entry name" value="AMINOPEPTIDASE"/>
    <property type="match status" value="1"/>
</dbReference>
<proteinExistence type="predicted"/>
<dbReference type="Pfam" id="PF00557">
    <property type="entry name" value="Peptidase_M24"/>
    <property type="match status" value="1"/>
</dbReference>
<name>A0A381Q798_9ZZZZ</name>
<dbReference type="InterPro" id="IPR050659">
    <property type="entry name" value="Peptidase_M24B"/>
</dbReference>
<evidence type="ECO:0000259" key="1">
    <source>
        <dbReference type="Pfam" id="PF00557"/>
    </source>
</evidence>
<accession>A0A381Q798</accession>
<feature type="domain" description="Peptidase M24" evidence="1">
    <location>
        <begin position="164"/>
        <end position="374"/>
    </location>
</feature>
<evidence type="ECO:0000313" key="2">
    <source>
        <dbReference type="EMBL" id="SUZ73493.1"/>
    </source>
</evidence>
<protein>
    <recommendedName>
        <fullName evidence="1">Peptidase M24 domain-containing protein</fullName>
    </recommendedName>
</protein>
<dbReference type="InterPro" id="IPR000994">
    <property type="entry name" value="Pept_M24"/>
</dbReference>
<reference evidence="2" key="1">
    <citation type="submission" date="2018-05" db="EMBL/GenBank/DDBJ databases">
        <authorList>
            <person name="Lanie J.A."/>
            <person name="Ng W.-L."/>
            <person name="Kazmierczak K.M."/>
            <person name="Andrzejewski T.M."/>
            <person name="Davidsen T.M."/>
            <person name="Wayne K.J."/>
            <person name="Tettelin H."/>
            <person name="Glass J.I."/>
            <person name="Rusch D."/>
            <person name="Podicherti R."/>
            <person name="Tsui H.-C.T."/>
            <person name="Winkler M.E."/>
        </authorList>
    </citation>
    <scope>NUCLEOTIDE SEQUENCE</scope>
</reference>
<dbReference type="InterPro" id="IPR036005">
    <property type="entry name" value="Creatinase/aminopeptidase-like"/>
</dbReference>
<dbReference type="Gene3D" id="3.90.230.10">
    <property type="entry name" value="Creatinase/methionine aminopeptidase superfamily"/>
    <property type="match status" value="1"/>
</dbReference>
<dbReference type="EMBL" id="UINC01001181">
    <property type="protein sequence ID" value="SUZ73493.1"/>
    <property type="molecule type" value="Genomic_DNA"/>
</dbReference>
<sequence length="393" mass="43124">MSLDVSAVQEALREDNLDGWLLYDFHGSNPIARRVTGLNTGAKLTTRRWYYLIPSSGEPRALVHTIERDRLNHLPGDKMEYAGHDRLKSGLRSLVNGCASVAMEFSPECAIPYVSRVDAGTVDAIRTLGVDVRSSGDLVQRFEAVWDDAALANHEAASTALYTIKDQAFAMVTERIRGGATVTEFEVQEAMSAWFKAAGLTSDSRPVVAAQENAGDPHYLPTRERHRIIGPDEVLLLDLWGKVTTPGAVYADITWMGYTGGSVPTRYAEAFTVVRGGRDAAVELVQKAVRDGRSLEGWEVDRVARNNIANAGFGDQFVHRTGHSLGEEVHGNGVHLDDFETHDNRRLLPGTAVTIEPGIYFDDYGVRTEINLYVGPLEATVTGQQQTEIRTLG</sequence>
<dbReference type="SUPFAM" id="SSF55920">
    <property type="entry name" value="Creatinase/aminopeptidase"/>
    <property type="match status" value="1"/>
</dbReference>
<gene>
    <name evidence="2" type="ORF">METZ01_LOCUS26347</name>
</gene>
<organism evidence="2">
    <name type="scientific">marine metagenome</name>
    <dbReference type="NCBI Taxonomy" id="408172"/>
    <lineage>
        <taxon>unclassified sequences</taxon>
        <taxon>metagenomes</taxon>
        <taxon>ecological metagenomes</taxon>
    </lineage>
</organism>